<dbReference type="GO" id="GO:0005886">
    <property type="term" value="C:plasma membrane"/>
    <property type="evidence" value="ECO:0007669"/>
    <property type="project" value="TreeGrafter"/>
</dbReference>
<name>A0A0N9VZU9_9GAMM</name>
<dbReference type="AlphaFoldDB" id="A0A0N9VZU9"/>
<evidence type="ECO:0000256" key="3">
    <source>
        <dbReference type="SAM" id="Phobius"/>
    </source>
</evidence>
<protein>
    <submittedName>
        <fullName evidence="5">Hemolysin D</fullName>
    </submittedName>
</protein>
<feature type="domain" description="Multidrug resistance protein MdtA-like barrel-sandwich hybrid" evidence="4">
    <location>
        <begin position="47"/>
        <end position="241"/>
    </location>
</feature>
<evidence type="ECO:0000313" key="6">
    <source>
        <dbReference type="Proteomes" id="UP000064939"/>
    </source>
</evidence>
<dbReference type="OrthoDB" id="9778236at2"/>
<dbReference type="EMBL" id="CP012808">
    <property type="protein sequence ID" value="ALH95757.1"/>
    <property type="molecule type" value="Genomic_DNA"/>
</dbReference>
<gene>
    <name evidence="5" type="ORF">AOY20_09565</name>
</gene>
<keyword evidence="3" id="KW-1133">Transmembrane helix</keyword>
<dbReference type="PANTHER" id="PTHR30438">
    <property type="entry name" value="36 KDA ANTIGEN-RELATED"/>
    <property type="match status" value="1"/>
</dbReference>
<feature type="transmembrane region" description="Helical" evidence="3">
    <location>
        <begin position="6"/>
        <end position="24"/>
    </location>
</feature>
<accession>A0A0N9VZU9</accession>
<dbReference type="Gene3D" id="2.40.50.100">
    <property type="match status" value="1"/>
</dbReference>
<keyword evidence="6" id="KW-1185">Reference proteome</keyword>
<keyword evidence="3" id="KW-0472">Membrane</keyword>
<dbReference type="Pfam" id="PF25917">
    <property type="entry name" value="BSH_RND"/>
    <property type="match status" value="1"/>
</dbReference>
<dbReference type="STRING" id="1324350.AOY20_09565"/>
<dbReference type="KEGG" id="aei:AOY20_09565"/>
<evidence type="ECO:0000313" key="5">
    <source>
        <dbReference type="EMBL" id="ALH95757.1"/>
    </source>
</evidence>
<organism evidence="5 6">
    <name type="scientific">Acinetobacter equi</name>
    <dbReference type="NCBI Taxonomy" id="1324350"/>
    <lineage>
        <taxon>Bacteria</taxon>
        <taxon>Pseudomonadati</taxon>
        <taxon>Pseudomonadota</taxon>
        <taxon>Gammaproteobacteria</taxon>
        <taxon>Moraxellales</taxon>
        <taxon>Moraxellaceae</taxon>
        <taxon>Acinetobacter</taxon>
    </lineage>
</organism>
<dbReference type="Proteomes" id="UP000064939">
    <property type="component" value="Chromosome"/>
</dbReference>
<evidence type="ECO:0000259" key="4">
    <source>
        <dbReference type="Pfam" id="PF25917"/>
    </source>
</evidence>
<dbReference type="InterPro" id="IPR058625">
    <property type="entry name" value="MdtA-like_BSH"/>
</dbReference>
<dbReference type="SUPFAM" id="SSF111369">
    <property type="entry name" value="HlyD-like secretion proteins"/>
    <property type="match status" value="2"/>
</dbReference>
<dbReference type="PRINTS" id="PR01490">
    <property type="entry name" value="RTXTOXIND"/>
</dbReference>
<dbReference type="Gene3D" id="1.10.287.470">
    <property type="entry name" value="Helix hairpin bin"/>
    <property type="match status" value="2"/>
</dbReference>
<sequence>MKVNKFYFIVGALVMGALFGYIFLKISNPSTAQSIISGNGRIEATEINISSKTAGQLEDVLVKEGQFVESGQVLAKIKVLTLEAKLREANAQLRQAEDAVINAEAQVMMRMSERDVAKAMVEQRQTELSVIQKRLTRSEMLAQDGAVSKQQLDDERAGLQSAIAVLTSAQSQVRSAESAIIAAHSQVSSAKSQVEAVKATIDSLSYDIEDAQLKAPLNARVQFQTAQIGEMINTGGRVMNLIDLSDVYMTFFLPETMAGRISIGSEVRIVLDAKKNRVIPAKVSFIADRAQFTPKSVETENERQKLMFRIRANIDPKLLEKYIHKVKTGLPGMAYIKIDDDAEWPEFLSNQVQL</sequence>
<feature type="coiled-coil region" evidence="2">
    <location>
        <begin position="79"/>
        <end position="106"/>
    </location>
</feature>
<reference evidence="5 6" key="1">
    <citation type="journal article" date="2015" name="Int. J. Syst. Evol. Microbiol.">
        <title>Acinetobacter equi sp. nov. isolated from horse faeces.</title>
        <authorList>
            <person name="Poppel M.T."/>
            <person name="Skiebe E."/>
            <person name="Laue M."/>
            <person name="Bergmann H."/>
            <person name="Ebersberger I."/>
            <person name="Garn T."/>
            <person name="Fruth A."/>
            <person name="Baumgardt S."/>
            <person name="Busse H.J."/>
            <person name="Wilharm G."/>
        </authorList>
    </citation>
    <scope>NUCLEOTIDE SEQUENCE [LARGE SCALE GENOMIC DNA]</scope>
    <source>
        <strain evidence="5 6">114</strain>
    </source>
</reference>
<proteinExistence type="inferred from homology"/>
<evidence type="ECO:0000256" key="1">
    <source>
        <dbReference type="ARBA" id="ARBA00009477"/>
    </source>
</evidence>
<dbReference type="Gene3D" id="2.40.30.170">
    <property type="match status" value="1"/>
</dbReference>
<keyword evidence="3" id="KW-0812">Transmembrane</keyword>
<comment type="similarity">
    <text evidence="1">Belongs to the membrane fusion protein (MFP) (TC 8.A.1) family.</text>
</comment>
<keyword evidence="2" id="KW-0175">Coiled coil</keyword>
<dbReference type="PANTHER" id="PTHR30438:SF2">
    <property type="entry name" value="MEMBRANE PROTEIN"/>
    <property type="match status" value="1"/>
</dbReference>
<evidence type="ECO:0000256" key="2">
    <source>
        <dbReference type="SAM" id="Coils"/>
    </source>
</evidence>